<sequence length="293" mass="30091">MSATTGSKSKAKAAQSPAATKTATKTIAKGATKAAASTKPATRRKPKAADHAAPAADVQADVQAVVQANVQAVAQAVVQAEAQDATQTEQAQIREDATSAPEAQPEKSEPPQDTLTGFRVDRNEFARAVAWTARSLPAVASVPVLTGIRLDLADGQLRLSAFDYEVSAQAVIPATFEGSAQLLLPGKVLAEIVRALPAHPVDVAVKGAKVVVTCGPARFTLLTMPVEDYPNLPQTPPVIGRIDGAILATAAAQAAVAAGRDDTLPMLTGIRMEVSGDAVTLRPRIATGSPSAT</sequence>
<keyword evidence="8" id="KW-0238">DNA-binding</keyword>
<evidence type="ECO:0000256" key="3">
    <source>
        <dbReference type="ARBA" id="ARBA00022490"/>
    </source>
</evidence>
<comment type="subcellular location">
    <subcellularLocation>
        <location evidence="1">Cytoplasm</location>
    </subcellularLocation>
</comment>
<name>A0ABP6E494_9ACTN</name>
<comment type="similarity">
    <text evidence="2">Belongs to the beta sliding clamp family.</text>
</comment>
<reference evidence="12" key="1">
    <citation type="journal article" date="2019" name="Int. J. Syst. Evol. Microbiol.">
        <title>The Global Catalogue of Microorganisms (GCM) 10K type strain sequencing project: providing services to taxonomists for standard genome sequencing and annotation.</title>
        <authorList>
            <consortium name="The Broad Institute Genomics Platform"/>
            <consortium name="The Broad Institute Genome Sequencing Center for Infectious Disease"/>
            <person name="Wu L."/>
            <person name="Ma J."/>
        </authorList>
    </citation>
    <scope>NUCLEOTIDE SEQUENCE [LARGE SCALE GENOMIC DNA]</scope>
    <source>
        <strain evidence="12">JCM 6835</strain>
    </source>
</reference>
<dbReference type="Gene3D" id="3.10.150.10">
    <property type="entry name" value="DNA Polymerase III, subunit A, domain 2"/>
    <property type="match status" value="2"/>
</dbReference>
<feature type="region of interest" description="Disordered" evidence="9">
    <location>
        <begin position="87"/>
        <end position="116"/>
    </location>
</feature>
<evidence type="ECO:0000256" key="2">
    <source>
        <dbReference type="ARBA" id="ARBA00010752"/>
    </source>
</evidence>
<dbReference type="Pfam" id="PF00712">
    <property type="entry name" value="DNA_pol3_beta"/>
    <property type="match status" value="1"/>
</dbReference>
<evidence type="ECO:0000259" key="10">
    <source>
        <dbReference type="Pfam" id="PF00712"/>
    </source>
</evidence>
<evidence type="ECO:0000256" key="9">
    <source>
        <dbReference type="SAM" id="MobiDB-lite"/>
    </source>
</evidence>
<dbReference type="SUPFAM" id="SSF55979">
    <property type="entry name" value="DNA clamp"/>
    <property type="match status" value="1"/>
</dbReference>
<dbReference type="EMBL" id="BAAATE010000006">
    <property type="protein sequence ID" value="GAA2657525.1"/>
    <property type="molecule type" value="Genomic_DNA"/>
</dbReference>
<keyword evidence="3" id="KW-0963">Cytoplasm</keyword>
<evidence type="ECO:0000256" key="6">
    <source>
        <dbReference type="ARBA" id="ARBA00022705"/>
    </source>
</evidence>
<accession>A0ABP6E494</accession>
<dbReference type="InterPro" id="IPR001001">
    <property type="entry name" value="DNA_polIII_beta"/>
</dbReference>
<keyword evidence="5" id="KW-0548">Nucleotidyltransferase</keyword>
<feature type="compositionally biased region" description="Low complexity" evidence="9">
    <location>
        <begin position="1"/>
        <end position="40"/>
    </location>
</feature>
<dbReference type="InterPro" id="IPR046938">
    <property type="entry name" value="DNA_clamp_sf"/>
</dbReference>
<evidence type="ECO:0000256" key="7">
    <source>
        <dbReference type="ARBA" id="ARBA00022932"/>
    </source>
</evidence>
<feature type="region of interest" description="Disordered" evidence="9">
    <location>
        <begin position="1"/>
        <end position="55"/>
    </location>
</feature>
<evidence type="ECO:0000256" key="8">
    <source>
        <dbReference type="ARBA" id="ARBA00023125"/>
    </source>
</evidence>
<feature type="domain" description="DNA polymerase III beta sliding clamp N-terminal" evidence="10">
    <location>
        <begin position="118"/>
        <end position="233"/>
    </location>
</feature>
<dbReference type="PANTHER" id="PTHR30478">
    <property type="entry name" value="DNA POLYMERASE III SUBUNIT BETA"/>
    <property type="match status" value="1"/>
</dbReference>
<proteinExistence type="inferred from homology"/>
<evidence type="ECO:0000256" key="4">
    <source>
        <dbReference type="ARBA" id="ARBA00022679"/>
    </source>
</evidence>
<evidence type="ECO:0000256" key="1">
    <source>
        <dbReference type="ARBA" id="ARBA00004496"/>
    </source>
</evidence>
<evidence type="ECO:0000313" key="11">
    <source>
        <dbReference type="EMBL" id="GAA2657525.1"/>
    </source>
</evidence>
<dbReference type="InterPro" id="IPR022634">
    <property type="entry name" value="DNA_polIII_beta_N"/>
</dbReference>
<protein>
    <recommendedName>
        <fullName evidence="10">DNA polymerase III beta sliding clamp N-terminal domain-containing protein</fullName>
    </recommendedName>
</protein>
<dbReference type="RefSeq" id="WP_346146521.1">
    <property type="nucleotide sequence ID" value="NZ_BAAATE010000006.1"/>
</dbReference>
<dbReference type="PANTHER" id="PTHR30478:SF0">
    <property type="entry name" value="BETA SLIDING CLAMP"/>
    <property type="match status" value="1"/>
</dbReference>
<keyword evidence="6" id="KW-0235">DNA replication</keyword>
<gene>
    <name evidence="11" type="ORF">GCM10010412_028220</name>
</gene>
<keyword evidence="12" id="KW-1185">Reference proteome</keyword>
<keyword evidence="7" id="KW-0239">DNA-directed DNA polymerase</keyword>
<organism evidence="11 12">
    <name type="scientific">Nonomuraea recticatena</name>
    <dbReference type="NCBI Taxonomy" id="46178"/>
    <lineage>
        <taxon>Bacteria</taxon>
        <taxon>Bacillati</taxon>
        <taxon>Actinomycetota</taxon>
        <taxon>Actinomycetes</taxon>
        <taxon>Streptosporangiales</taxon>
        <taxon>Streptosporangiaceae</taxon>
        <taxon>Nonomuraea</taxon>
    </lineage>
</organism>
<dbReference type="CDD" id="cd00140">
    <property type="entry name" value="beta_clamp"/>
    <property type="match status" value="1"/>
</dbReference>
<comment type="caution">
    <text evidence="11">The sequence shown here is derived from an EMBL/GenBank/DDBJ whole genome shotgun (WGS) entry which is preliminary data.</text>
</comment>
<evidence type="ECO:0000313" key="12">
    <source>
        <dbReference type="Proteomes" id="UP001501666"/>
    </source>
</evidence>
<keyword evidence="4" id="KW-0808">Transferase</keyword>
<dbReference type="Proteomes" id="UP001501666">
    <property type="component" value="Unassembled WGS sequence"/>
</dbReference>
<evidence type="ECO:0000256" key="5">
    <source>
        <dbReference type="ARBA" id="ARBA00022695"/>
    </source>
</evidence>
<dbReference type="SMART" id="SM00480">
    <property type="entry name" value="POL3Bc"/>
    <property type="match status" value="1"/>
</dbReference>